<sequence length="1195" mass="138072">MIGVGFLQVIEIMGDKVGKPLKAVVKRANDSSATLTVIPEEANPDMYLHQKKTRTMVIGRIGIESDRFQYKYLDWLAIMLANKKPRTSYAQLPQETKDKRNHRRRELDGNLTEVSRAKRNERRRLSYANLPNIYGNLPESIKDKKNERRRQLRLEKDKNHEESIQSVCNPVSYGNECQEMVRTMVPAQTGHPTNLEVVIEAVSAGTIPTDQNGTQTPVARVIREVSSSSLTDVSRVNRNERHRLPYTDLQNIYATIPESIKNKHNDRRKQLRLEKEKTHEESTQSFCTPDLSENACQEIVPNMVLAQSAHPTNSEVVIDAVPAEAIPKDGDRTQPYVCGTVREVSRSSIHACTTSTHEIGKLWFRLDIPYNIVRKHGQVSVYPLRTPAKLLELFRGSSKLCKDFRTHIRPYNNMFAFTSFGVTLDPRYTKNHQGIYTFRAQGQIYHFMHSLYPANGKPSYLQLYFYDTAKEVEHRSNCLDDLDSDTITQLIDILKPNPYSKFFRSLATTPNIDSYQIRLRADPIVDDKTFNAPTASQVALIWKDNEDDSELRERDILVEKHDGHSVTIKHYYGCYDPLQYPLLFPYGEPGWHRGIKRNSSNKRANQLPTHPLARPNASTTVEQLLNTESQYYEETSRKQTMVSAREFYAYQFQIRPKIDSIILESGRLLQQYAVDMYVKIETSRLDYFRHHQDEIRSDLYQGIIDSVARGESRGSKIGAPIILPGSFIGGPRDMHKRYMDAMALVERYGKPDIFLTMTCNPKWIEITNELKSHEDVQNRPDLVTRVFKGKLEHMKKEVIKKKLFGPVQAYTYVIEFQKRGLPHVHLLLILKKGHKLTAPEHFDQFISAEIPDENENPHLYGAVLRHMMHGPCGKLNPSNVCMKNGKCKNHYPKKFIETTTVAADGYPIYRRRNDNKQVQVRRQMLDNRWVVPYNPYLLAMLDCHVNVELCSTVKAVKYLYKYIYKGHDKIIFKIIAQSNEVVDEITQFQTARWVTPPEAMWRIYKFNLFDMQPSVIALQLHLENCQVVGFRKTTNLDSVADSEFFSRTMLTQFFSMNMHNKKAKKGKYLYKDFPTEFVWSTQTRYWTERQHKNVIGRIITINPSQGELYYLRLLLNHIPCPTSYSYLRTVGGKTYSTYREAALAHGLLVDDKGFYLVFRTLGLVIEDIQFVTVISLVQNNPSFPLPGSKLTFSPA</sequence>
<comment type="caution">
    <text evidence="2">The sequence shown here is derived from an EMBL/GenBank/DDBJ whole genome shotgun (WGS) entry which is preliminary data.</text>
</comment>
<dbReference type="PANTHER" id="PTHR45786">
    <property type="entry name" value="DNA BINDING PROTEIN-LIKE"/>
    <property type="match status" value="1"/>
</dbReference>
<evidence type="ECO:0000313" key="3">
    <source>
        <dbReference type="Proteomes" id="UP000823749"/>
    </source>
</evidence>
<organism evidence="2 3">
    <name type="scientific">Rhododendron griersonianum</name>
    <dbReference type="NCBI Taxonomy" id="479676"/>
    <lineage>
        <taxon>Eukaryota</taxon>
        <taxon>Viridiplantae</taxon>
        <taxon>Streptophyta</taxon>
        <taxon>Embryophyta</taxon>
        <taxon>Tracheophyta</taxon>
        <taxon>Spermatophyta</taxon>
        <taxon>Magnoliopsida</taxon>
        <taxon>eudicotyledons</taxon>
        <taxon>Gunneridae</taxon>
        <taxon>Pentapetalae</taxon>
        <taxon>asterids</taxon>
        <taxon>Ericales</taxon>
        <taxon>Ericaceae</taxon>
        <taxon>Ericoideae</taxon>
        <taxon>Rhodoreae</taxon>
        <taxon>Rhododendron</taxon>
    </lineage>
</organism>
<evidence type="ECO:0000259" key="1">
    <source>
        <dbReference type="Pfam" id="PF14214"/>
    </source>
</evidence>
<dbReference type="PANTHER" id="PTHR45786:SF78">
    <property type="entry name" value="ATP-DEPENDENT DNA HELICASE"/>
    <property type="match status" value="1"/>
</dbReference>
<dbReference type="AlphaFoldDB" id="A0AAV6JPF8"/>
<protein>
    <recommendedName>
        <fullName evidence="1">Helitron helicase-like domain-containing protein</fullName>
    </recommendedName>
</protein>
<proteinExistence type="predicted"/>
<dbReference type="Pfam" id="PF14214">
    <property type="entry name" value="Helitron_like_N"/>
    <property type="match status" value="1"/>
</dbReference>
<gene>
    <name evidence="2" type="ORF">RHGRI_021364</name>
</gene>
<accession>A0AAV6JPF8</accession>
<name>A0AAV6JPF8_9ERIC</name>
<evidence type="ECO:0000313" key="2">
    <source>
        <dbReference type="EMBL" id="KAG5541509.1"/>
    </source>
</evidence>
<dbReference type="EMBL" id="JACTNZ010000007">
    <property type="protein sequence ID" value="KAG5541509.1"/>
    <property type="molecule type" value="Genomic_DNA"/>
</dbReference>
<dbReference type="InterPro" id="IPR025476">
    <property type="entry name" value="Helitron_helicase-like"/>
</dbReference>
<reference evidence="2" key="1">
    <citation type="submission" date="2020-08" db="EMBL/GenBank/DDBJ databases">
        <title>Plant Genome Project.</title>
        <authorList>
            <person name="Zhang R.-G."/>
        </authorList>
    </citation>
    <scope>NUCLEOTIDE SEQUENCE</scope>
    <source>
        <strain evidence="2">WSP0</strain>
        <tissue evidence="2">Leaf</tissue>
    </source>
</reference>
<keyword evidence="3" id="KW-1185">Reference proteome</keyword>
<feature type="domain" description="Helitron helicase-like" evidence="1">
    <location>
        <begin position="647"/>
        <end position="828"/>
    </location>
</feature>
<dbReference type="Proteomes" id="UP000823749">
    <property type="component" value="Chromosome 7"/>
</dbReference>